<evidence type="ECO:0000313" key="6">
    <source>
        <dbReference type="Proteomes" id="UP000449193"/>
    </source>
</evidence>
<dbReference type="PROSITE" id="PS51464">
    <property type="entry name" value="SIS"/>
    <property type="match status" value="1"/>
</dbReference>
<dbReference type="NCBIfam" id="NF002805">
    <property type="entry name" value="PRK02947.1"/>
    <property type="match status" value="1"/>
</dbReference>
<dbReference type="EMBL" id="WMZR01000001">
    <property type="protein sequence ID" value="MTS50015.1"/>
    <property type="molecule type" value="Genomic_DNA"/>
</dbReference>
<dbReference type="Proteomes" id="UP000449193">
    <property type="component" value="Unassembled WGS sequence"/>
</dbReference>
<feature type="domain" description="SIS" evidence="1">
    <location>
        <begin position="55"/>
        <end position="238"/>
    </location>
</feature>
<evidence type="ECO:0000313" key="5">
    <source>
        <dbReference type="Proteomes" id="UP000431913"/>
    </source>
</evidence>
<dbReference type="CDD" id="cd05013">
    <property type="entry name" value="SIS_RpiR"/>
    <property type="match status" value="1"/>
</dbReference>
<proteinExistence type="predicted"/>
<name>A0A6I3QJE3_9FIRM</name>
<keyword evidence="4" id="KW-0413">Isomerase</keyword>
<dbReference type="Gene3D" id="3.40.50.10490">
    <property type="entry name" value="Glucose-6-phosphate isomerase like protein, domain 1"/>
    <property type="match status" value="1"/>
</dbReference>
<gene>
    <name evidence="2" type="ORF">FYJ76_00775</name>
    <name evidence="4" type="ORF">GMD52_00470</name>
    <name evidence="3" type="ORF">GMD59_11305</name>
</gene>
<dbReference type="GO" id="GO:0016853">
    <property type="term" value="F:isomerase activity"/>
    <property type="evidence" value="ECO:0007669"/>
    <property type="project" value="UniProtKB-KW"/>
</dbReference>
<organism evidence="4 6">
    <name type="scientific">Ruthenibacterium lactatiformans</name>
    <dbReference type="NCBI Taxonomy" id="1550024"/>
    <lineage>
        <taxon>Bacteria</taxon>
        <taxon>Bacillati</taxon>
        <taxon>Bacillota</taxon>
        <taxon>Clostridia</taxon>
        <taxon>Eubacteriales</taxon>
        <taxon>Oscillospiraceae</taxon>
        <taxon>Ruthenibacterium</taxon>
    </lineage>
</organism>
<sequence>MGERAAVSAALFQEGRSRMTAKQLPDDTYLDKIYTMLAQIEQEEGAAMDAAARAAYASIDGGGLLHVFSTGHSHMIVEEMFYRSGGLVPVNPILSDELMLHTGAITSTHMERMPGKAAEVLGKAGLRAGDTILISSNTGINTVPVEAALYAKERGLTVVCVTSKKISRTLASRAPEGKRLYEVSDIVIDNHAPRGDGLLTIPGTQQITGGASTFGSLFIAQRIVLKIENLYLAQGRMPPVLCSANLPGGDEYNTSAVAAYQGRIKALC</sequence>
<protein>
    <submittedName>
        <fullName evidence="2">SIS domain-containing protein</fullName>
    </submittedName>
    <submittedName>
        <fullName evidence="4">Sugar isomerase domain-containing protein</fullName>
    </submittedName>
</protein>
<dbReference type="GO" id="GO:0097367">
    <property type="term" value="F:carbohydrate derivative binding"/>
    <property type="evidence" value="ECO:0007669"/>
    <property type="project" value="InterPro"/>
</dbReference>
<dbReference type="EMBL" id="VUNJ01000001">
    <property type="protein sequence ID" value="MST90478.1"/>
    <property type="molecule type" value="Genomic_DNA"/>
</dbReference>
<evidence type="ECO:0000259" key="1">
    <source>
        <dbReference type="PROSITE" id="PS51464"/>
    </source>
</evidence>
<dbReference type="InterPro" id="IPR035472">
    <property type="entry name" value="RpiR-like_SIS"/>
</dbReference>
<dbReference type="Pfam" id="PF13580">
    <property type="entry name" value="SIS_2"/>
    <property type="match status" value="1"/>
</dbReference>
<accession>A0A6I3QJE3</accession>
<dbReference type="InterPro" id="IPR046348">
    <property type="entry name" value="SIS_dom_sf"/>
</dbReference>
<dbReference type="Proteomes" id="UP000431913">
    <property type="component" value="Unassembled WGS sequence"/>
</dbReference>
<reference evidence="6 7" key="1">
    <citation type="journal article" date="2019" name="Nat. Med.">
        <title>A library of human gut bacterial isolates paired with longitudinal multiomics data enables mechanistic microbiome research.</title>
        <authorList>
            <person name="Poyet M."/>
            <person name="Groussin M."/>
            <person name="Gibbons S.M."/>
            <person name="Avila-Pacheco J."/>
            <person name="Jiang X."/>
            <person name="Kearney S.M."/>
            <person name="Perrotta A.R."/>
            <person name="Berdy B."/>
            <person name="Zhao S."/>
            <person name="Lieberman T.D."/>
            <person name="Swanson P.K."/>
            <person name="Smith M."/>
            <person name="Roesemann S."/>
            <person name="Alexander J.E."/>
            <person name="Rich S.A."/>
            <person name="Livny J."/>
            <person name="Vlamakis H."/>
            <person name="Clish C."/>
            <person name="Bullock K."/>
            <person name="Deik A."/>
            <person name="Scott J."/>
            <person name="Pierce K.A."/>
            <person name="Xavier R.J."/>
            <person name="Alm E.J."/>
        </authorList>
    </citation>
    <scope>NUCLEOTIDE SEQUENCE [LARGE SCALE GENOMIC DNA]</scope>
    <source>
        <strain evidence="3 7">BIOML-A4</strain>
        <strain evidence="4 6">BIOML-A7</strain>
    </source>
</reference>
<dbReference type="Proteomes" id="UP000472755">
    <property type="component" value="Unassembled WGS sequence"/>
</dbReference>
<evidence type="ECO:0000313" key="7">
    <source>
        <dbReference type="Proteomes" id="UP000472755"/>
    </source>
</evidence>
<comment type="caution">
    <text evidence="4">The sequence shown here is derived from an EMBL/GenBank/DDBJ whole genome shotgun (WGS) entry which is preliminary data.</text>
</comment>
<evidence type="ECO:0000313" key="3">
    <source>
        <dbReference type="EMBL" id="MTS27871.1"/>
    </source>
</evidence>
<dbReference type="SUPFAM" id="SSF53697">
    <property type="entry name" value="SIS domain"/>
    <property type="match status" value="1"/>
</dbReference>
<dbReference type="EMBL" id="WMZU01000017">
    <property type="protein sequence ID" value="MTS27871.1"/>
    <property type="molecule type" value="Genomic_DNA"/>
</dbReference>
<dbReference type="GO" id="GO:1901135">
    <property type="term" value="P:carbohydrate derivative metabolic process"/>
    <property type="evidence" value="ECO:0007669"/>
    <property type="project" value="InterPro"/>
</dbReference>
<evidence type="ECO:0000313" key="2">
    <source>
        <dbReference type="EMBL" id="MST90478.1"/>
    </source>
</evidence>
<evidence type="ECO:0000313" key="4">
    <source>
        <dbReference type="EMBL" id="MTS50015.1"/>
    </source>
</evidence>
<dbReference type="InterPro" id="IPR001347">
    <property type="entry name" value="SIS_dom"/>
</dbReference>
<reference evidence="2 5" key="2">
    <citation type="submission" date="2019-08" db="EMBL/GenBank/DDBJ databases">
        <title>In-depth cultivation of the pig gut microbiome towards novel bacterial diversity and tailored functional studies.</title>
        <authorList>
            <person name="Wylensek D."/>
            <person name="Hitch T.C.A."/>
            <person name="Clavel T."/>
        </authorList>
    </citation>
    <scope>NUCLEOTIDE SEQUENCE [LARGE SCALE GENOMIC DNA]</scope>
    <source>
        <strain evidence="2 5">WCA3-601-WT-6J</strain>
    </source>
</reference>
<dbReference type="AlphaFoldDB" id="A0A6I3QJE3"/>